<dbReference type="Proteomes" id="UP000285776">
    <property type="component" value="Unassembled WGS sequence"/>
</dbReference>
<dbReference type="Proteomes" id="UP000423156">
    <property type="component" value="Unassembled WGS sequence"/>
</dbReference>
<gene>
    <name evidence="13" type="ORF">DW064_08630</name>
    <name evidence="12" type="ORF">DW192_02330</name>
    <name evidence="11" type="ORF">DW916_01565</name>
    <name evidence="10" type="ORF">DWV53_04245</name>
    <name evidence="9" type="ORF">DWW35_02750</name>
    <name evidence="8" type="ORF">DWX90_00190</name>
    <name evidence="7" type="ORF">F7D71_12520</name>
    <name evidence="6" type="ORF">F7D90_14275</name>
    <name evidence="2" type="ORF">NND11_03335</name>
    <name evidence="5" type="ORF">ONS98_14000</name>
    <name evidence="3" type="ORF">ONT01_02390</name>
    <name evidence="4" type="ORF">ONT23_03325</name>
</gene>
<evidence type="ECO:0000313" key="4">
    <source>
        <dbReference type="EMBL" id="MCW4154591.1"/>
    </source>
</evidence>
<dbReference type="Proteomes" id="UP000285236">
    <property type="component" value="Unassembled WGS sequence"/>
</dbReference>
<proteinExistence type="predicted"/>
<comment type="caution">
    <text evidence="12">The sequence shown here is derived from an EMBL/GenBank/DDBJ whole genome shotgun (WGS) entry which is preliminary data.</text>
</comment>
<dbReference type="EMBL" id="QSAV01000010">
    <property type="protein sequence ID" value="RGW81238.1"/>
    <property type="molecule type" value="Genomic_DNA"/>
</dbReference>
<evidence type="ECO:0000313" key="2">
    <source>
        <dbReference type="EMBL" id="MCP9500594.1"/>
    </source>
</evidence>
<dbReference type="EMBL" id="JAPDUM010000002">
    <property type="protein sequence ID" value="MCW4166298.1"/>
    <property type="molecule type" value="Genomic_DNA"/>
</dbReference>
<evidence type="ECO:0000313" key="12">
    <source>
        <dbReference type="EMBL" id="RHH84836.1"/>
    </source>
</evidence>
<dbReference type="Proteomes" id="UP000284562">
    <property type="component" value="Unassembled WGS sequence"/>
</dbReference>
<evidence type="ECO:0000313" key="17">
    <source>
        <dbReference type="Proteomes" id="UP000285236"/>
    </source>
</evidence>
<evidence type="ECO:0000313" key="10">
    <source>
        <dbReference type="EMBL" id="RGW81238.1"/>
    </source>
</evidence>
<accession>A0A3R6H1Z3</accession>
<reference evidence="2" key="3">
    <citation type="submission" date="2022-07" db="EMBL/GenBank/DDBJ databases">
        <title>Prevotella copri.</title>
        <authorList>
            <person name="Yang C."/>
        </authorList>
    </citation>
    <scope>NUCLEOTIDE SEQUENCE</scope>
    <source>
        <strain evidence="2">HF88</strain>
    </source>
</reference>
<dbReference type="Proteomes" id="UP001209168">
    <property type="component" value="Unassembled WGS sequence"/>
</dbReference>
<dbReference type="EMBL" id="VZBZ01000149">
    <property type="protein sequence ID" value="MQN78663.1"/>
    <property type="molecule type" value="Genomic_DNA"/>
</dbReference>
<dbReference type="Proteomes" id="UP000284548">
    <property type="component" value="Unassembled WGS sequence"/>
</dbReference>
<feature type="transmembrane region" description="Helical" evidence="1">
    <location>
        <begin position="48"/>
        <end position="66"/>
    </location>
</feature>
<evidence type="ECO:0000313" key="19">
    <source>
        <dbReference type="Proteomes" id="UP000286113"/>
    </source>
</evidence>
<dbReference type="EMBL" id="QRVN01000001">
    <property type="protein sequence ID" value="RGS48930.1"/>
    <property type="molecule type" value="Genomic_DNA"/>
</dbReference>
<organism evidence="12 14">
    <name type="scientific">Segatella copri</name>
    <dbReference type="NCBI Taxonomy" id="165179"/>
    <lineage>
        <taxon>Bacteria</taxon>
        <taxon>Pseudomonadati</taxon>
        <taxon>Bacteroidota</taxon>
        <taxon>Bacteroidia</taxon>
        <taxon>Bacteroidales</taxon>
        <taxon>Prevotellaceae</taxon>
        <taxon>Segatella</taxon>
    </lineage>
</organism>
<evidence type="ECO:0000313" key="8">
    <source>
        <dbReference type="EMBL" id="RGS48930.1"/>
    </source>
</evidence>
<evidence type="ECO:0000313" key="15">
    <source>
        <dbReference type="Proteomes" id="UP000284562"/>
    </source>
</evidence>
<dbReference type="EMBL" id="QRYP01000004">
    <property type="protein sequence ID" value="RGU99890.1"/>
    <property type="molecule type" value="Genomic_DNA"/>
</dbReference>
<feature type="transmembrane region" description="Helical" evidence="1">
    <location>
        <begin position="115"/>
        <end position="138"/>
    </location>
</feature>
<dbReference type="Proteomes" id="UP001208620">
    <property type="component" value="Unassembled WGS sequence"/>
</dbReference>
<evidence type="ECO:0000313" key="18">
    <source>
        <dbReference type="Proteomes" id="UP000285776"/>
    </source>
</evidence>
<evidence type="ECO:0000313" key="5">
    <source>
        <dbReference type="EMBL" id="MCW4166298.1"/>
    </source>
</evidence>
<dbReference type="RefSeq" id="WP_022121942.1">
    <property type="nucleotide sequence ID" value="NZ_CATKVS010000009.1"/>
</dbReference>
<reference evidence="7" key="5">
    <citation type="submission" date="2022-12" db="EMBL/GenBank/DDBJ databases">
        <title>Distinct polysaccharide growth profiles of human intestinal Prevotella copri isolates.</title>
        <authorList>
            <person name="Fehlner-Peach H."/>
            <person name="Magnabosco C."/>
            <person name="Raghavan V."/>
            <person name="Scher J.U."/>
            <person name="Tett A."/>
            <person name="Cox L.M."/>
            <person name="Gottsegen C."/>
            <person name="Watters A."/>
            <person name="Wiltshire- Gordon J.D."/>
            <person name="Segata N."/>
            <person name="Bonneau R."/>
            <person name="Littman D.R."/>
        </authorList>
    </citation>
    <scope>NUCLEOTIDE SEQUENCE</scope>
    <source>
        <strain evidence="7">BU41712</strain>
        <strain evidence="20">iAP146</strain>
        <strain evidence="6">IAP146</strain>
    </source>
</reference>
<evidence type="ECO:0000313" key="6">
    <source>
        <dbReference type="EMBL" id="MQN33084.1"/>
    </source>
</evidence>
<evidence type="ECO:0000256" key="1">
    <source>
        <dbReference type="SAM" id="Phobius"/>
    </source>
</evidence>
<dbReference type="EMBL" id="QRKB01000002">
    <property type="protein sequence ID" value="RHH84836.1"/>
    <property type="molecule type" value="Genomic_DNA"/>
</dbReference>
<evidence type="ECO:0000313" key="11">
    <source>
        <dbReference type="EMBL" id="RHA89227.1"/>
    </source>
</evidence>
<reference evidence="21" key="2">
    <citation type="submission" date="2019-09" db="EMBL/GenBank/DDBJ databases">
        <title>Distinct polysaccharide growth profiles of human intestinal Prevotella copri isolates.</title>
        <authorList>
            <person name="Fehlner-Peach H."/>
            <person name="Magnabosco C."/>
            <person name="Raghavan V."/>
            <person name="Scher J.U."/>
            <person name="Tett A."/>
            <person name="Cox L.M."/>
            <person name="Gottsegen C."/>
            <person name="Watters A."/>
            <person name="Wiltshire- Gordon J.D."/>
            <person name="Segata N."/>
            <person name="Bonneau R."/>
            <person name="Littman D.R."/>
        </authorList>
    </citation>
    <scope>NUCLEOTIDE SEQUENCE [LARGE SCALE GENOMIC DNA]</scope>
    <source>
        <strain evidence="21">BU41712</strain>
    </source>
</reference>
<evidence type="ECO:0000313" key="16">
    <source>
        <dbReference type="Proteomes" id="UP000284990"/>
    </source>
</evidence>
<dbReference type="Proteomes" id="UP000420707">
    <property type="component" value="Unassembled WGS sequence"/>
</dbReference>
<sequence>MEKDEKLRLQTIRQASIRYKQISLWLTAAVALAVLFACRLSAQCDDMIAQVVNPLVVSAIFSLVASTAYGEAWKAVAKSSPANLAKFYLAALVLKLMAGTLVFLIYVLVCDKQNILGFTAIFALFYVVLLVFDCIYFARVEKKNRLS</sequence>
<dbReference type="EMBL" id="JAPDVH010000001">
    <property type="protein sequence ID" value="MCW4154591.1"/>
    <property type="molecule type" value="Genomic_DNA"/>
</dbReference>
<evidence type="ECO:0000313" key="9">
    <source>
        <dbReference type="EMBL" id="RGU99890.1"/>
    </source>
</evidence>
<dbReference type="Proteomes" id="UP000286113">
    <property type="component" value="Unassembled WGS sequence"/>
</dbReference>
<dbReference type="EMBL" id="JAPDVD010000001">
    <property type="protein sequence ID" value="MCW4136643.1"/>
    <property type="molecule type" value="Genomic_DNA"/>
</dbReference>
<name>A0A3R6H1Z3_9BACT</name>
<reference evidence="14 15" key="1">
    <citation type="submission" date="2018-08" db="EMBL/GenBank/DDBJ databases">
        <title>A genome reference for cultivated species of the human gut microbiota.</title>
        <authorList>
            <person name="Zou Y."/>
            <person name="Xue W."/>
            <person name="Luo G."/>
        </authorList>
    </citation>
    <scope>NUCLEOTIDE SEQUENCE [LARGE SCALE GENOMIC DNA]</scope>
    <source>
        <strain evidence="10 18">AF10-17</strain>
        <strain evidence="9 17">AF15-25</strain>
        <strain evidence="8 19">AF22-1</strain>
        <strain evidence="13 15">AF43-2</strain>
        <strain evidence="12 14">AM16-54</strain>
        <strain evidence="11 16">AM42-23AC</strain>
    </source>
</reference>
<dbReference type="Proteomes" id="UP000284990">
    <property type="component" value="Unassembled WGS sequence"/>
</dbReference>
<keyword evidence="1" id="KW-1133">Transmembrane helix</keyword>
<dbReference type="EMBL" id="QRNN01000031">
    <property type="protein sequence ID" value="RHK48200.1"/>
    <property type="molecule type" value="Genomic_DNA"/>
</dbReference>
<evidence type="ECO:0000313" key="3">
    <source>
        <dbReference type="EMBL" id="MCW4136643.1"/>
    </source>
</evidence>
<keyword evidence="1" id="KW-0812">Transmembrane</keyword>
<dbReference type="AlphaFoldDB" id="A0A3R6H1Z3"/>
<dbReference type="Proteomes" id="UP001209476">
    <property type="component" value="Unassembled WGS sequence"/>
</dbReference>
<evidence type="ECO:0000313" key="7">
    <source>
        <dbReference type="EMBL" id="MQN78663.1"/>
    </source>
</evidence>
<evidence type="ECO:0000313" key="14">
    <source>
        <dbReference type="Proteomes" id="UP000284548"/>
    </source>
</evidence>
<feature type="transmembrane region" description="Helical" evidence="1">
    <location>
        <begin position="87"/>
        <end position="109"/>
    </location>
</feature>
<evidence type="ECO:0000313" key="20">
    <source>
        <dbReference type="Proteomes" id="UP000420707"/>
    </source>
</evidence>
<dbReference type="EMBL" id="QSFW01000002">
    <property type="protein sequence ID" value="RHA89227.1"/>
    <property type="molecule type" value="Genomic_DNA"/>
</dbReference>
<protein>
    <submittedName>
        <fullName evidence="12">Uncharacterized protein</fullName>
    </submittedName>
</protein>
<evidence type="ECO:0000313" key="21">
    <source>
        <dbReference type="Proteomes" id="UP000423156"/>
    </source>
</evidence>
<dbReference type="EMBL" id="VZCR01000095">
    <property type="protein sequence ID" value="MQN33084.1"/>
    <property type="molecule type" value="Genomic_DNA"/>
</dbReference>
<dbReference type="Proteomes" id="UP001206014">
    <property type="component" value="Unassembled WGS sequence"/>
</dbReference>
<keyword evidence="1" id="KW-0472">Membrane</keyword>
<dbReference type="EMBL" id="JANDXR010000002">
    <property type="protein sequence ID" value="MCP9500594.1"/>
    <property type="molecule type" value="Genomic_DNA"/>
</dbReference>
<reference evidence="3" key="4">
    <citation type="submission" date="2022-11" db="EMBL/GenBank/DDBJ databases">
        <title>Genomic repertoires linked with pathogenic potency of arthritogenic Prevotella copri isolated from the gut of rheumatoid arthritis patients.</title>
        <authorList>
            <person name="Nii T."/>
            <person name="Maeda Y."/>
            <person name="Motooka D."/>
            <person name="Naito M."/>
            <person name="Matsumoto Y."/>
            <person name="Ogawa T."/>
            <person name="Oguro-Igashira E."/>
            <person name="Kishikawa T."/>
            <person name="Yamashita M."/>
            <person name="Koizumi S."/>
            <person name="Kurakawa T."/>
            <person name="Okumura R."/>
            <person name="Kayama H."/>
            <person name="Murakami M."/>
            <person name="Sakaguchi T."/>
            <person name="Das B."/>
            <person name="Nakamura S."/>
            <person name="Okada Y."/>
            <person name="Kumanogoh A."/>
            <person name="Takeda K."/>
        </authorList>
    </citation>
    <scope>NUCLEOTIDE SEQUENCE</scope>
    <source>
        <strain evidence="4">H012_8</strain>
        <strain evidence="3">H105_2-2</strain>
        <strain evidence="5">RA-N001-16</strain>
    </source>
</reference>
<feature type="transmembrane region" description="Helical" evidence="1">
    <location>
        <begin position="21"/>
        <end position="42"/>
    </location>
</feature>
<evidence type="ECO:0000313" key="13">
    <source>
        <dbReference type="EMBL" id="RHK48200.1"/>
    </source>
</evidence>